<protein>
    <submittedName>
        <fullName evidence="1">Membrane protein</fullName>
    </submittedName>
</protein>
<dbReference type="PANTHER" id="PTHR21192:SF2">
    <property type="entry name" value="NADH DEHYDROGENASE [UBIQUINONE] 1 ALPHA SUBCOMPLEX ASSEMBLY FACTOR 3"/>
    <property type="match status" value="1"/>
</dbReference>
<accession>A0A1W1DZP9</accession>
<dbReference type="InterPro" id="IPR007523">
    <property type="entry name" value="NDUFAF3/AAMDC"/>
</dbReference>
<reference evidence="1" key="1">
    <citation type="submission" date="2016-10" db="EMBL/GenBank/DDBJ databases">
        <authorList>
            <person name="de Groot N.N."/>
        </authorList>
    </citation>
    <scope>NUCLEOTIDE SEQUENCE</scope>
</reference>
<dbReference type="EMBL" id="FPHY01000167">
    <property type="protein sequence ID" value="SFV87200.1"/>
    <property type="molecule type" value="Genomic_DNA"/>
</dbReference>
<organism evidence="1">
    <name type="scientific">hydrothermal vent metagenome</name>
    <dbReference type="NCBI Taxonomy" id="652676"/>
    <lineage>
        <taxon>unclassified sequences</taxon>
        <taxon>metagenomes</taxon>
        <taxon>ecological metagenomes</taxon>
    </lineage>
</organism>
<dbReference type="SUPFAM" id="SSF64076">
    <property type="entry name" value="MTH938-like"/>
    <property type="match status" value="1"/>
</dbReference>
<name>A0A1W1DZP9_9ZZZZ</name>
<evidence type="ECO:0000313" key="1">
    <source>
        <dbReference type="EMBL" id="SFV87200.1"/>
    </source>
</evidence>
<gene>
    <name evidence="1" type="ORF">MNB_SUP05-SYMBIONT-4-168</name>
</gene>
<dbReference type="Gene3D" id="3.40.1230.10">
    <property type="entry name" value="MTH938-like"/>
    <property type="match status" value="1"/>
</dbReference>
<dbReference type="CDD" id="cd00248">
    <property type="entry name" value="Mth938-like"/>
    <property type="match status" value="1"/>
</dbReference>
<dbReference type="Pfam" id="PF04430">
    <property type="entry name" value="DUF498"/>
    <property type="match status" value="1"/>
</dbReference>
<dbReference type="AlphaFoldDB" id="A0A1W1DZP9"/>
<dbReference type="PANTHER" id="PTHR21192">
    <property type="entry name" value="NUCLEAR PROTEIN E3-3"/>
    <property type="match status" value="1"/>
</dbReference>
<dbReference type="InterPro" id="IPR036748">
    <property type="entry name" value="MTH938-like_sf"/>
</dbReference>
<sequence>MEFNQQDNQQNSILSVTEGAISLSHASLSTPCFVSTNYHIEIPEMSLEKLDKMSLFPLASKDDIDILIVGTGATGKFLNPQQQVAIQQMGIGIESMSSRSACRSFNLLLSDVRRVGLLLL</sequence>
<proteinExistence type="predicted"/>